<reference evidence="1" key="1">
    <citation type="submission" date="2020-02" db="EMBL/GenBank/DDBJ databases">
        <authorList>
            <person name="Scholz U."/>
            <person name="Mascher M."/>
            <person name="Fiebig A."/>
        </authorList>
    </citation>
    <scope>NUCLEOTIDE SEQUENCE</scope>
</reference>
<name>A0A7I8KZV8_SPIIN</name>
<evidence type="ECO:0000313" key="2">
    <source>
        <dbReference type="Proteomes" id="UP000663760"/>
    </source>
</evidence>
<keyword evidence="2" id="KW-1185">Reference proteome</keyword>
<dbReference type="OrthoDB" id="674712at2759"/>
<dbReference type="Proteomes" id="UP000663760">
    <property type="component" value="Chromosome 10"/>
</dbReference>
<gene>
    <name evidence="1" type="ORF">SI8410_10013997</name>
</gene>
<accession>A0A7I8KZV8</accession>
<organism evidence="1 2">
    <name type="scientific">Spirodela intermedia</name>
    <name type="common">Intermediate duckweed</name>
    <dbReference type="NCBI Taxonomy" id="51605"/>
    <lineage>
        <taxon>Eukaryota</taxon>
        <taxon>Viridiplantae</taxon>
        <taxon>Streptophyta</taxon>
        <taxon>Embryophyta</taxon>
        <taxon>Tracheophyta</taxon>
        <taxon>Spermatophyta</taxon>
        <taxon>Magnoliopsida</taxon>
        <taxon>Liliopsida</taxon>
        <taxon>Araceae</taxon>
        <taxon>Lemnoideae</taxon>
        <taxon>Spirodela</taxon>
    </lineage>
</organism>
<sequence>MVFNQFQLGELKETLIVLQLVDSLVKTPQSLLEDVIIDISLLKMIYVMHQSFWVDHSLPQLR</sequence>
<dbReference type="AlphaFoldDB" id="A0A7I8KZV8"/>
<dbReference type="EMBL" id="LR746273">
    <property type="protein sequence ID" value="CAA7403319.1"/>
    <property type="molecule type" value="Genomic_DNA"/>
</dbReference>
<proteinExistence type="predicted"/>
<evidence type="ECO:0000313" key="1">
    <source>
        <dbReference type="EMBL" id="CAA7403319.1"/>
    </source>
</evidence>
<protein>
    <submittedName>
        <fullName evidence="1">Uncharacterized protein</fullName>
    </submittedName>
</protein>